<dbReference type="InterPro" id="IPR011990">
    <property type="entry name" value="TPR-like_helical_dom_sf"/>
</dbReference>
<protein>
    <recommendedName>
        <fullName evidence="4">Adenylate cyclase</fullName>
    </recommendedName>
</protein>
<dbReference type="Gene3D" id="1.25.40.10">
    <property type="entry name" value="Tetratricopeptide repeat domain"/>
    <property type="match status" value="1"/>
</dbReference>
<dbReference type="OrthoDB" id="100177at2"/>
<accession>A0A5Q0CH32</accession>
<reference evidence="2 3" key="1">
    <citation type="submission" date="2019-08" db="EMBL/GenBank/DDBJ databases">
        <title>Prosopis cineraria nodule microbiome.</title>
        <authorList>
            <person name="Ali R."/>
            <person name="Chaluvadi S.R."/>
            <person name="Wang X."/>
        </authorList>
    </citation>
    <scope>NUCLEOTIDE SEQUENCE [LARGE SCALE GENOMIC DNA]</scope>
    <source>
        <strain evidence="2 3">BG7</strain>
        <plasmid evidence="2 3">unnamed</plasmid>
    </source>
</reference>
<dbReference type="EMBL" id="CP043499">
    <property type="protein sequence ID" value="QFY64054.1"/>
    <property type="molecule type" value="Genomic_DNA"/>
</dbReference>
<organism evidence="2 3">
    <name type="scientific">Rhizobium grahamii</name>
    <dbReference type="NCBI Taxonomy" id="1120045"/>
    <lineage>
        <taxon>Bacteria</taxon>
        <taxon>Pseudomonadati</taxon>
        <taxon>Pseudomonadota</taxon>
        <taxon>Alphaproteobacteria</taxon>
        <taxon>Hyphomicrobiales</taxon>
        <taxon>Rhizobiaceae</taxon>
        <taxon>Rhizobium/Agrobacterium group</taxon>
        <taxon>Rhizobium</taxon>
    </lineage>
</organism>
<name>A0A5Q0CH32_9HYPH</name>
<evidence type="ECO:0000313" key="3">
    <source>
        <dbReference type="Proteomes" id="UP000326881"/>
    </source>
</evidence>
<dbReference type="KEGG" id="rgr:FZ934_21405"/>
<proteinExistence type="predicted"/>
<gene>
    <name evidence="2" type="ORF">FZ934_21405</name>
</gene>
<keyword evidence="1" id="KW-1133">Transmembrane helix</keyword>
<feature type="transmembrane region" description="Helical" evidence="1">
    <location>
        <begin position="102"/>
        <end position="125"/>
    </location>
</feature>
<keyword evidence="1" id="KW-0472">Membrane</keyword>
<evidence type="ECO:0000313" key="2">
    <source>
        <dbReference type="EMBL" id="QFY64054.1"/>
    </source>
</evidence>
<dbReference type="AlphaFoldDB" id="A0A5Q0CH32"/>
<keyword evidence="1" id="KW-0812">Transmembrane</keyword>
<keyword evidence="3" id="KW-1185">Reference proteome</keyword>
<geneLocation type="plasmid" evidence="2 3">
    <name>unnamed</name>
</geneLocation>
<dbReference type="SUPFAM" id="SSF48452">
    <property type="entry name" value="TPR-like"/>
    <property type="match status" value="1"/>
</dbReference>
<dbReference type="Proteomes" id="UP000326881">
    <property type="component" value="Plasmid unnamed"/>
</dbReference>
<sequence length="512" mass="54393">MKAYCIAIDVLGRTSAFEAGIDPIVRIEMSRLRSALDSYYEAYGATGGIRVQIPRGSYLTRFYSAGPEETPSEPVIGIAESASTEQEASTAVERGRRLPPTAALCAAAAVAGVCATALFAVWRLLADPVWTEKPIVYVKLEAADAGLVQEASLVRESLVSALSSFQTLSIAEPRYSAARAANRVGHTYEIDNRYYDDSGNRSVWWQVVESRSGDVLKSGLENIGANGRGQSLVVQEAADALARRFAPTRSVINDAELRDSPEDAIGNACILRAEYALEAGGPDQIAASRRCLDATLSRNPRISDATAVLSRILLSDSSATADVAAGIELARKATAEAPLSERAQTALMVAQYATGKKVAAIETGNRAISLNPNSPDATAAFALVLYRSGFGAAGVSMAREATGMSDAAPRDALMVLAFDAYARKQYSEASLLAEQINGRDFSVQVLRTAALGELQSPEAAERLAELRALDPLFERSAEERFAVLPLSDELKAGLAKAGARFASNQLASSENE</sequence>
<evidence type="ECO:0008006" key="4">
    <source>
        <dbReference type="Google" id="ProtNLM"/>
    </source>
</evidence>
<keyword evidence="2" id="KW-0614">Plasmid</keyword>
<evidence type="ECO:0000256" key="1">
    <source>
        <dbReference type="SAM" id="Phobius"/>
    </source>
</evidence>